<feature type="compositionally biased region" description="Basic and acidic residues" evidence="1">
    <location>
        <begin position="152"/>
        <end position="164"/>
    </location>
</feature>
<protein>
    <submittedName>
        <fullName evidence="2">Uncharacterized protein</fullName>
    </submittedName>
</protein>
<name>A0AAN7VZY6_9PEZI</name>
<feature type="compositionally biased region" description="Basic residues" evidence="1">
    <location>
        <begin position="123"/>
        <end position="135"/>
    </location>
</feature>
<feature type="compositionally biased region" description="Basic and acidic residues" evidence="1">
    <location>
        <begin position="41"/>
        <end position="61"/>
    </location>
</feature>
<evidence type="ECO:0000313" key="2">
    <source>
        <dbReference type="EMBL" id="KAK5693041.1"/>
    </source>
</evidence>
<feature type="compositionally biased region" description="Basic and acidic residues" evidence="1">
    <location>
        <begin position="308"/>
        <end position="328"/>
    </location>
</feature>
<accession>A0AAN7VZY6</accession>
<organism evidence="2 3">
    <name type="scientific">Elasticomyces elasticus</name>
    <dbReference type="NCBI Taxonomy" id="574655"/>
    <lineage>
        <taxon>Eukaryota</taxon>
        <taxon>Fungi</taxon>
        <taxon>Dikarya</taxon>
        <taxon>Ascomycota</taxon>
        <taxon>Pezizomycotina</taxon>
        <taxon>Dothideomycetes</taxon>
        <taxon>Dothideomycetidae</taxon>
        <taxon>Mycosphaerellales</taxon>
        <taxon>Teratosphaeriaceae</taxon>
        <taxon>Elasticomyces</taxon>
    </lineage>
</organism>
<reference evidence="2" key="1">
    <citation type="submission" date="2023-08" db="EMBL/GenBank/DDBJ databases">
        <title>Black Yeasts Isolated from many extreme environments.</title>
        <authorList>
            <person name="Coleine C."/>
            <person name="Stajich J.E."/>
            <person name="Selbmann L."/>
        </authorList>
    </citation>
    <scope>NUCLEOTIDE SEQUENCE</scope>
    <source>
        <strain evidence="2">CCFEE 5810</strain>
    </source>
</reference>
<feature type="compositionally biased region" description="Basic and acidic residues" evidence="1">
    <location>
        <begin position="80"/>
        <end position="104"/>
    </location>
</feature>
<sequence>MEKLILRSVMYGADKIPDSWFEKVPGGYYKTKEGKAAAAKEQSKRESKNDSGRHDSADSRKDRRSRRHSAGEGQPGPSPHDAHREEGQRPFDPPRRRDSDRQRGSYDGIEEDDGGYYSGDDRRRRRNHGSTRRRRSHEDERVYNYVNGPPPPRDDRRDERRYDDGAPYPERNNFGPIPRVHPDQYAQALGAAALTGAGMGVAAGASRPYNDPISPATQSSQPVSIGRNGVAAGYVPYAHIYGGPASQTQQAPYSSSPHSSNGFAPLNDVNRPTRPAVAPPGHYQQDPYAQDTGAYSPQAAHLSQDSGYHSRHDPPYDDRHNAYDEHGRPSPVSPQRGHDYSPRRDSHAQEGPRTRPRTGTNDSKRSKSSGGPLARERYIPPGYQSDSNTASLNTTPTMKPVDPRIPLSAQFGLPERADAEAMNELKDNSTAPGPMEDPPVATTQTSSPVAHPLWTAPPGLAMAAATSQLDGPWTPTASGAIRRARG</sequence>
<dbReference type="EMBL" id="JAVRQU010000018">
    <property type="protein sequence ID" value="KAK5693041.1"/>
    <property type="molecule type" value="Genomic_DNA"/>
</dbReference>
<proteinExistence type="predicted"/>
<feature type="region of interest" description="Disordered" evidence="1">
    <location>
        <begin position="240"/>
        <end position="406"/>
    </location>
</feature>
<feature type="region of interest" description="Disordered" evidence="1">
    <location>
        <begin position="426"/>
        <end position="455"/>
    </location>
</feature>
<dbReference type="Proteomes" id="UP001310594">
    <property type="component" value="Unassembled WGS sequence"/>
</dbReference>
<gene>
    <name evidence="2" type="ORF">LTR97_010517</name>
</gene>
<evidence type="ECO:0000313" key="3">
    <source>
        <dbReference type="Proteomes" id="UP001310594"/>
    </source>
</evidence>
<dbReference type="AlphaFoldDB" id="A0AAN7VZY6"/>
<feature type="region of interest" description="Disordered" evidence="1">
    <location>
        <begin position="32"/>
        <end position="182"/>
    </location>
</feature>
<feature type="compositionally biased region" description="Basic and acidic residues" evidence="1">
    <location>
        <begin position="336"/>
        <end position="353"/>
    </location>
</feature>
<feature type="region of interest" description="Disordered" evidence="1">
    <location>
        <begin position="201"/>
        <end position="227"/>
    </location>
</feature>
<feature type="compositionally biased region" description="Polar residues" evidence="1">
    <location>
        <begin position="384"/>
        <end position="397"/>
    </location>
</feature>
<feature type="compositionally biased region" description="Polar residues" evidence="1">
    <location>
        <begin position="245"/>
        <end position="262"/>
    </location>
</feature>
<evidence type="ECO:0000256" key="1">
    <source>
        <dbReference type="SAM" id="MobiDB-lite"/>
    </source>
</evidence>
<comment type="caution">
    <text evidence="2">The sequence shown here is derived from an EMBL/GenBank/DDBJ whole genome shotgun (WGS) entry which is preliminary data.</text>
</comment>